<accession>A0ACB9NN46</accession>
<gene>
    <name evidence="1" type="ORF">L6164_015849</name>
</gene>
<evidence type="ECO:0000313" key="1">
    <source>
        <dbReference type="EMBL" id="KAI4337431.1"/>
    </source>
</evidence>
<keyword evidence="2" id="KW-1185">Reference proteome</keyword>
<reference evidence="1 2" key="1">
    <citation type="journal article" date="2022" name="DNA Res.">
        <title>Chromosomal-level genome assembly of the orchid tree Bauhinia variegata (Leguminosae; Cercidoideae) supports the allotetraploid origin hypothesis of Bauhinia.</title>
        <authorList>
            <person name="Zhong Y."/>
            <person name="Chen Y."/>
            <person name="Zheng D."/>
            <person name="Pang J."/>
            <person name="Liu Y."/>
            <person name="Luo S."/>
            <person name="Meng S."/>
            <person name="Qian L."/>
            <person name="Wei D."/>
            <person name="Dai S."/>
            <person name="Zhou R."/>
        </authorList>
    </citation>
    <scope>NUCLEOTIDE SEQUENCE [LARGE SCALE GENOMIC DNA]</scope>
    <source>
        <strain evidence="1">BV-YZ2020</strain>
    </source>
</reference>
<dbReference type="EMBL" id="CM039431">
    <property type="protein sequence ID" value="KAI4337431.1"/>
    <property type="molecule type" value="Genomic_DNA"/>
</dbReference>
<protein>
    <submittedName>
        <fullName evidence="1">Uncharacterized protein</fullName>
    </submittedName>
</protein>
<sequence>MDKSKNRTDLLAAGRKKLQQFRQKKDKDSKGGSGLGKSSKKSTKRGEHESDADAASSASISMASSQLSDGKETDLDSDLGITEISGSQSLGNSIMPDDNAPSHNLSSVAITSDKDVVNTKISSNTSVALQNQGIGENDSESFIQNEEDIGQDVDAEVAKAVSPRTSKSLGSEGGATFEPMSAPVDMLTPPAPGDAAAGKAVRVEREDEDKEESLPLSEDIPKSSLMQTREDLVTDEAHGLDMKRSSQSHNTGTVGQNNLPFSEVGEDDQPLVGIAIALEKIRIRDASHRMEQTGEAAEVSSSVEETMPDRLSASALGSDREDDIETAGPVMRNQETETRHEETALQSSYDESSRGEYSGENREHQEELNEEHAPGRSVFSDKSHELSMQSHEMNKSGPLDVSPIADLGSLSLLQLTEVVRRLSEEDYHFLLKSRGAVPNADPLACYSVIPDKGFPEMFERLKEELYLSNFMNDVLSLQLAEQLELQLESDNHRYQLINELSEVRVFHNEVSEKNQGLAEELVNCRVELHDVASKSEELEKQFYGAKTEVEALSTRLLELQNCFEMSQKESSGLSTELADCRGLVTALQLENKDMNERLAVMIEEKNKLVEEKEFHLSESKKLSTEFAGIKNSAEGLTAENINLSVRLSLVTEERNMFEAEIEKLSQESCGGLVTVLKLENKDMNERLAVMIEGKNKLVEEKEFHLSESEKLSTEFAGIQNSVEGLTAENVNLSVRLSLVTEERNMFEAEIENLSQEIERLTKELVESKDLVASVLVENINLSGSLALSMDQSKKLEEDRVSLTESPLHISQNQDEDGEPGVLPLNLSEQEVFDDFFGFVSLKMGLDEVEKILQKLEKSIDGLHSQSISFARSGGKAAAPAVSKLIQAFESKVNSDGIEVEGRDSSEVQSPSDPFMLIKEQILNLRAIFTKWGLDVQNVGALFKGEQDGRKICDAKYSELMDQFEALKQHCSYLEVSHIELSVQCEAIKQLLADTQEKKSVLEEVCEALKREDICCKAKNNVHYEKLGNCQSKISELRMELYDVQRSSNELASVIGDQLENFQKEVIEKAMLFERGWNNTIADIVEELGKLDRTIGETSSSTISISAQDGLGINYRVAVSVNAATEVILNLQKSLEASYSDHEAVCTSFKEVKEQCDDLLGKNELAVGTLHNIHSDLKKLVLSHWGSLSVEKVDLQNEALPDLLNYGSYQTIMKYLEDMLNEKLELESITKELKLELIRREKELEELNIKSLGLEAVSKLIEDVEAVLKMEENDGEMSKEPVACLESLVSILVQKFREANMQLHMAKEDYGYKLRELTELQERVHHLDTLHVENENEILILKESLRQAEEALLAARSELHEKTSELEQSEQRVSSIREKLGIAVTKGKGLIVQRDGLKQSLAETSSELERCLQELRLKDSRLHEVETKLKAYAEAGERVEALESELLYIRNSANALRESFLLKDSVLQRIEEILEDLDLPEQFHSRDIIEKIDWLARSAAGNSVPMNDWDQKSSAGGGSYSDAGFVVMDSLKDDGQLQSDSGDDFRKKFEELQSKFYGLAEQNEMLEQSLMERNSLVQRWEELIDRIDLPSHLRSMDTEDRIEWLGRALIEANHHRDSLQLKIEKYDSYFGLLNADLEESQRGVSALRADLREVTAERENLSKRVEDLMYECENLSVQTRQTELQNLKLNNEISSLGEKLEQNVAVEEQILSIEYKIRKLHDLVLDALQESKTENQLSGGDNIDSFEELLRRLIENYATLSSMKPSDGDALDGNHTQKDDVTLNEERSVVILDEESVVGGLKKDLEEALHELMQVKLERDTNLEKQVSLSAEVEALSKRTEELELLLNQEEQKSASVREKLNVAVRKGKLLVQQRDSLKQTIEKMSNEMEQLKSEINNREHTIAEYTQKFRDFSAYPDRLEALESERSLLENRLAETERYMHEREYTLKIILNKLEEIEINGEGKTDDPLKKLELVGKFCSDLHSTVASLEQESRKSKRASELLLAELNEVQERNDVFQEELAKVAVELVDLRKQRDSAEAAKLEALSHLEKLSTMHMQQRKDQYSEIMALKSSIIQVRLGFIESGKSLANALFMDMEYFRNLEAVLLSCLKADKAANVFDILPGLPDNEDSSVPVDSLSDFDVIDHFDDNAIIENCRLLAHKLQEFLMEVGSFNKSIDKHSISAQERVQAIAKLVMNIQKEMASQRDSFEVLKKEISEKDGELVALRGNIVYLHDACANSAMVIENGKAELVGNDVASVDLGFGHQIQLISEEHVKTVADRLLFAAKEFAGIKTEFLDANQKEMKATIADLQRELQEKDIQRDRLCMELVNQIKDAEAAVNTYSQDLQSARIREHNLEKQVEQIEAERKILEQRLNELEDRQVTVADLEEKIRSQKDLLATKDQEIEALMHALDEEEMQMETLTKKIEELEKVVRQKDLDVEKIEASRGKITKKLSSTVSKFDELHHLSASLLTEVEKLQSQLQERDAEVSFLRQEVTRCTNDVLLASQMNSRSSDEIFEFLMWVDAIVSREGMHDVHPDVKSNNQVHEYKEILHQKLISTLSELEDLRAGEESKEALLQVERSKVVELTHKAESLERSLREKELRLNLLEESGRGTSRGSEILEVEPVVNKWTAAGTSVTPQVRSLRKGNNDHVAIAIDDMDPGRRRMIEDEDDEKAHGFKSLSSSRIVPRFTRRLTDMIDGLWVSCDRALMRQPALRLGIIFYWAIMHALLAFVVV</sequence>
<organism evidence="1 2">
    <name type="scientific">Bauhinia variegata</name>
    <name type="common">Purple orchid tree</name>
    <name type="synonym">Phanera variegata</name>
    <dbReference type="NCBI Taxonomy" id="167791"/>
    <lineage>
        <taxon>Eukaryota</taxon>
        <taxon>Viridiplantae</taxon>
        <taxon>Streptophyta</taxon>
        <taxon>Embryophyta</taxon>
        <taxon>Tracheophyta</taxon>
        <taxon>Spermatophyta</taxon>
        <taxon>Magnoliopsida</taxon>
        <taxon>eudicotyledons</taxon>
        <taxon>Gunneridae</taxon>
        <taxon>Pentapetalae</taxon>
        <taxon>rosids</taxon>
        <taxon>fabids</taxon>
        <taxon>Fabales</taxon>
        <taxon>Fabaceae</taxon>
        <taxon>Cercidoideae</taxon>
        <taxon>Cercideae</taxon>
        <taxon>Bauhiniinae</taxon>
        <taxon>Bauhinia</taxon>
    </lineage>
</organism>
<comment type="caution">
    <text evidence="1">The sequence shown here is derived from an EMBL/GenBank/DDBJ whole genome shotgun (WGS) entry which is preliminary data.</text>
</comment>
<evidence type="ECO:0000313" key="2">
    <source>
        <dbReference type="Proteomes" id="UP000828941"/>
    </source>
</evidence>
<name>A0ACB9NN46_BAUVA</name>
<dbReference type="Proteomes" id="UP000828941">
    <property type="component" value="Chromosome 6"/>
</dbReference>
<proteinExistence type="predicted"/>